<evidence type="ECO:0000256" key="4">
    <source>
        <dbReference type="ARBA" id="ARBA00022989"/>
    </source>
</evidence>
<feature type="transmembrane region" description="Helical" evidence="6">
    <location>
        <begin position="249"/>
        <end position="273"/>
    </location>
</feature>
<reference evidence="7" key="1">
    <citation type="journal article" date="2021" name="PeerJ">
        <title>Extensive microbial diversity within the chicken gut microbiome revealed by metagenomics and culture.</title>
        <authorList>
            <person name="Gilroy R."/>
            <person name="Ravi A."/>
            <person name="Getino M."/>
            <person name="Pursley I."/>
            <person name="Horton D.L."/>
            <person name="Alikhan N.F."/>
            <person name="Baker D."/>
            <person name="Gharbi K."/>
            <person name="Hall N."/>
            <person name="Watson M."/>
            <person name="Adriaenssens E.M."/>
            <person name="Foster-Nyarko E."/>
            <person name="Jarju S."/>
            <person name="Secka A."/>
            <person name="Antonio M."/>
            <person name="Oren A."/>
            <person name="Chaudhuri R.R."/>
            <person name="La Ragione R."/>
            <person name="Hildebrand F."/>
            <person name="Pallen M.J."/>
        </authorList>
    </citation>
    <scope>NUCLEOTIDE SEQUENCE</scope>
    <source>
        <strain evidence="7">ChiHecec2B26-446</strain>
    </source>
</reference>
<dbReference type="GO" id="GO:0005886">
    <property type="term" value="C:plasma membrane"/>
    <property type="evidence" value="ECO:0007669"/>
    <property type="project" value="UniProtKB-SubCell"/>
</dbReference>
<feature type="transmembrane region" description="Helical" evidence="6">
    <location>
        <begin position="438"/>
        <end position="457"/>
    </location>
</feature>
<comment type="subcellular location">
    <subcellularLocation>
        <location evidence="1">Cell membrane</location>
        <topology evidence="1">Multi-pass membrane protein</topology>
    </subcellularLocation>
</comment>
<evidence type="ECO:0000313" key="7">
    <source>
        <dbReference type="EMBL" id="HIW01250.1"/>
    </source>
</evidence>
<organism evidence="7 8">
    <name type="scientific">Candidatus Desulfovibrio intestinipullorum</name>
    <dbReference type="NCBI Taxonomy" id="2838536"/>
    <lineage>
        <taxon>Bacteria</taxon>
        <taxon>Pseudomonadati</taxon>
        <taxon>Thermodesulfobacteriota</taxon>
        <taxon>Desulfovibrionia</taxon>
        <taxon>Desulfovibrionales</taxon>
        <taxon>Desulfovibrionaceae</taxon>
        <taxon>Desulfovibrio</taxon>
    </lineage>
</organism>
<evidence type="ECO:0000256" key="5">
    <source>
        <dbReference type="ARBA" id="ARBA00023136"/>
    </source>
</evidence>
<dbReference type="GO" id="GO:0022857">
    <property type="term" value="F:transmembrane transporter activity"/>
    <property type="evidence" value="ECO:0007669"/>
    <property type="project" value="InterPro"/>
</dbReference>
<dbReference type="Pfam" id="PF13520">
    <property type="entry name" value="AA_permease_2"/>
    <property type="match status" value="1"/>
</dbReference>
<keyword evidence="5 6" id="KW-0472">Membrane</keyword>
<feature type="transmembrane region" description="Helical" evidence="6">
    <location>
        <begin position="141"/>
        <end position="162"/>
    </location>
</feature>
<keyword evidence="4 6" id="KW-1133">Transmembrane helix</keyword>
<evidence type="ECO:0000256" key="1">
    <source>
        <dbReference type="ARBA" id="ARBA00004651"/>
    </source>
</evidence>
<feature type="transmembrane region" description="Helical" evidence="6">
    <location>
        <begin position="174"/>
        <end position="193"/>
    </location>
</feature>
<dbReference type="PIRSF" id="PIRSF006060">
    <property type="entry name" value="AA_transporter"/>
    <property type="match status" value="1"/>
</dbReference>
<feature type="transmembrane region" description="Helical" evidence="6">
    <location>
        <begin position="409"/>
        <end position="432"/>
    </location>
</feature>
<evidence type="ECO:0000256" key="3">
    <source>
        <dbReference type="ARBA" id="ARBA00022692"/>
    </source>
</evidence>
<protein>
    <submittedName>
        <fullName evidence="7">APC family permease</fullName>
    </submittedName>
</protein>
<name>A0A9D1TQ07_9BACT</name>
<evidence type="ECO:0000313" key="8">
    <source>
        <dbReference type="Proteomes" id="UP000886752"/>
    </source>
</evidence>
<dbReference type="PANTHER" id="PTHR42770:SF7">
    <property type="entry name" value="MEMBRANE PROTEIN"/>
    <property type="match status" value="1"/>
</dbReference>
<reference evidence="7" key="2">
    <citation type="submission" date="2021-04" db="EMBL/GenBank/DDBJ databases">
        <authorList>
            <person name="Gilroy R."/>
        </authorList>
    </citation>
    <scope>NUCLEOTIDE SEQUENCE</scope>
    <source>
        <strain evidence="7">ChiHecec2B26-446</strain>
    </source>
</reference>
<comment type="caution">
    <text evidence="7">The sequence shown here is derived from an EMBL/GenBank/DDBJ whole genome shotgun (WGS) entry which is preliminary data.</text>
</comment>
<keyword evidence="3 6" id="KW-0812">Transmembrane</keyword>
<feature type="transmembrane region" description="Helical" evidence="6">
    <location>
        <begin position="349"/>
        <end position="368"/>
    </location>
</feature>
<dbReference type="Gene3D" id="1.20.1740.10">
    <property type="entry name" value="Amino acid/polyamine transporter I"/>
    <property type="match status" value="1"/>
</dbReference>
<dbReference type="InterPro" id="IPR050367">
    <property type="entry name" value="APC_superfamily"/>
</dbReference>
<dbReference type="PANTHER" id="PTHR42770">
    <property type="entry name" value="AMINO ACID TRANSPORTER-RELATED"/>
    <property type="match status" value="1"/>
</dbReference>
<feature type="transmembrane region" description="Helical" evidence="6">
    <location>
        <begin position="50"/>
        <end position="68"/>
    </location>
</feature>
<evidence type="ECO:0000256" key="2">
    <source>
        <dbReference type="ARBA" id="ARBA00022475"/>
    </source>
</evidence>
<gene>
    <name evidence="7" type="ORF">H9894_08700</name>
</gene>
<dbReference type="EMBL" id="DXHV01000076">
    <property type="protein sequence ID" value="HIW01250.1"/>
    <property type="molecule type" value="Genomic_DNA"/>
</dbReference>
<feature type="transmembrane region" description="Helical" evidence="6">
    <location>
        <begin position="98"/>
        <end position="121"/>
    </location>
</feature>
<dbReference type="InterPro" id="IPR002293">
    <property type="entry name" value="AA/rel_permease1"/>
</dbReference>
<sequence>MAEHNDVANRPTLEKSMSPLSIWALAFGAIIGWGAFVMPGLRFLPGSGPLGAVIGFVAGGIMLMFVALAYGRLVGSFPIAGGVFAFAYAAFGPTLSFICGWALVLGYLSIIALNATAIVLLTRFLMPGLLEFGHMYTIVDWHIYAGELILLEAVLVLFWWLNYCGADVVGKIQVALALILAAGVILIMAGAAIHPTSSIHNLEPFFASGKTPLACIIAVTAIAPWLFVGFDTIPQAAEEFNFKPSMSTILMLLSIVCGILTYAAITVAVAIVVPWEPLIRDFTIFWHTGHVVNLCLGPVGSIILGLAVLSAILTGINGFYIACSRLLFSMGRAHILPTWFAELHGKHKTPSNALNFILLLVLIAPFFGREVLSWVVDMSSIGTIIGYFFASLASYSLARECVQFQQGTVRPLAILGCLSSLICLGLLVLPFSPASISIHSWVVLGIWVILGVVVYCMRLHAVRSIPEKERAFLILGDNELFHIFLRRHGIRDTGIL</sequence>
<feature type="transmembrane region" description="Helical" evidence="6">
    <location>
        <begin position="74"/>
        <end position="91"/>
    </location>
</feature>
<feature type="transmembrane region" description="Helical" evidence="6">
    <location>
        <begin position="205"/>
        <end position="228"/>
    </location>
</feature>
<dbReference type="Proteomes" id="UP000886752">
    <property type="component" value="Unassembled WGS sequence"/>
</dbReference>
<dbReference type="AlphaFoldDB" id="A0A9D1TQ07"/>
<evidence type="ECO:0000256" key="6">
    <source>
        <dbReference type="SAM" id="Phobius"/>
    </source>
</evidence>
<accession>A0A9D1TQ07</accession>
<feature type="transmembrane region" description="Helical" evidence="6">
    <location>
        <begin position="302"/>
        <end position="328"/>
    </location>
</feature>
<proteinExistence type="predicted"/>
<feature type="transmembrane region" description="Helical" evidence="6">
    <location>
        <begin position="20"/>
        <end position="38"/>
    </location>
</feature>
<feature type="transmembrane region" description="Helical" evidence="6">
    <location>
        <begin position="374"/>
        <end position="397"/>
    </location>
</feature>
<keyword evidence="2" id="KW-1003">Cell membrane</keyword>